<protein>
    <submittedName>
        <fullName evidence="2">Uncharacterized protein</fullName>
    </submittedName>
</protein>
<sequence length="185" mass="21746">MSQNEVFDAESRFAGLTLVTHTALNPDDEAFFNLSDEELLARSAAICKEEAKKEEETKKKEEEANKKEEEEAEKMKEEEEVKKMKEEKDREAKKRLHPLFDLFPDWPRWPGLAPGIDQEDWSIWRDEEVGTEGRLRRLKLERRRSEEYFAWLAQFDCCAGCAEDAAVKFVSLYKRPPYHERDASI</sequence>
<name>A0AAV9TUC9_9PEZI</name>
<evidence type="ECO:0000313" key="3">
    <source>
        <dbReference type="Proteomes" id="UP001327957"/>
    </source>
</evidence>
<dbReference type="AlphaFoldDB" id="A0AAV9TUC9"/>
<feature type="region of interest" description="Disordered" evidence="1">
    <location>
        <begin position="50"/>
        <end position="90"/>
    </location>
</feature>
<proteinExistence type="predicted"/>
<comment type="caution">
    <text evidence="2">The sequence shown here is derived from an EMBL/GenBank/DDBJ whole genome shotgun (WGS) entry which is preliminary data.</text>
</comment>
<gene>
    <name evidence="2" type="ORF">QIS74_01998</name>
</gene>
<reference evidence="2 3" key="1">
    <citation type="submission" date="2023-04" db="EMBL/GenBank/DDBJ databases">
        <title>Colletotrichum tabacum stain YC1 causing leaf anthracnose on Nicotiana tabacum(L.) cv.</title>
        <authorList>
            <person name="Ji Z."/>
            <person name="Wang M."/>
            <person name="Zhang J."/>
            <person name="Wang N."/>
            <person name="Zhou Z."/>
        </authorList>
    </citation>
    <scope>NUCLEOTIDE SEQUENCE [LARGE SCALE GENOMIC DNA]</scope>
    <source>
        <strain evidence="2 3">YC1</strain>
    </source>
</reference>
<dbReference type="Proteomes" id="UP001327957">
    <property type="component" value="Unassembled WGS sequence"/>
</dbReference>
<keyword evidence="3" id="KW-1185">Reference proteome</keyword>
<dbReference type="EMBL" id="JASAOK010000002">
    <property type="protein sequence ID" value="KAK6225951.1"/>
    <property type="molecule type" value="Genomic_DNA"/>
</dbReference>
<accession>A0AAV9TUC9</accession>
<evidence type="ECO:0000256" key="1">
    <source>
        <dbReference type="SAM" id="MobiDB-lite"/>
    </source>
</evidence>
<organism evidence="2 3">
    <name type="scientific">Colletotrichum tabaci</name>
    <dbReference type="NCBI Taxonomy" id="1209068"/>
    <lineage>
        <taxon>Eukaryota</taxon>
        <taxon>Fungi</taxon>
        <taxon>Dikarya</taxon>
        <taxon>Ascomycota</taxon>
        <taxon>Pezizomycotina</taxon>
        <taxon>Sordariomycetes</taxon>
        <taxon>Hypocreomycetidae</taxon>
        <taxon>Glomerellales</taxon>
        <taxon>Glomerellaceae</taxon>
        <taxon>Colletotrichum</taxon>
        <taxon>Colletotrichum destructivum species complex</taxon>
    </lineage>
</organism>
<evidence type="ECO:0000313" key="2">
    <source>
        <dbReference type="EMBL" id="KAK6225951.1"/>
    </source>
</evidence>